<dbReference type="EMBL" id="GBRH01223712">
    <property type="protein sequence ID" value="JAD74183.1"/>
    <property type="molecule type" value="Transcribed_RNA"/>
</dbReference>
<reference evidence="1" key="1">
    <citation type="submission" date="2014-09" db="EMBL/GenBank/DDBJ databases">
        <authorList>
            <person name="Magalhaes I.L.F."/>
            <person name="Oliveira U."/>
            <person name="Santos F.R."/>
            <person name="Vidigal T.H.D.A."/>
            <person name="Brescovit A.D."/>
            <person name="Santos A.J."/>
        </authorList>
    </citation>
    <scope>NUCLEOTIDE SEQUENCE</scope>
    <source>
        <tissue evidence="1">Shoot tissue taken approximately 20 cm above the soil surface</tissue>
    </source>
</reference>
<sequence length="11" mass="1250">MIKDIVSLEMA</sequence>
<evidence type="ECO:0000313" key="1">
    <source>
        <dbReference type="EMBL" id="JAD74183.1"/>
    </source>
</evidence>
<name>A0A0A9CIB2_ARUDO</name>
<protein>
    <submittedName>
        <fullName evidence="1">Uncharacterized protein</fullName>
    </submittedName>
</protein>
<reference evidence="1" key="2">
    <citation type="journal article" date="2015" name="Data Brief">
        <title>Shoot transcriptome of the giant reed, Arundo donax.</title>
        <authorList>
            <person name="Barrero R.A."/>
            <person name="Guerrero F.D."/>
            <person name="Moolhuijzen P."/>
            <person name="Goolsby J.A."/>
            <person name="Tidwell J."/>
            <person name="Bellgard S.E."/>
            <person name="Bellgard M.I."/>
        </authorList>
    </citation>
    <scope>NUCLEOTIDE SEQUENCE</scope>
    <source>
        <tissue evidence="1">Shoot tissue taken approximately 20 cm above the soil surface</tissue>
    </source>
</reference>
<accession>A0A0A9CIB2</accession>
<proteinExistence type="predicted"/>
<organism evidence="1">
    <name type="scientific">Arundo donax</name>
    <name type="common">Giant reed</name>
    <name type="synonym">Donax arundinaceus</name>
    <dbReference type="NCBI Taxonomy" id="35708"/>
    <lineage>
        <taxon>Eukaryota</taxon>
        <taxon>Viridiplantae</taxon>
        <taxon>Streptophyta</taxon>
        <taxon>Embryophyta</taxon>
        <taxon>Tracheophyta</taxon>
        <taxon>Spermatophyta</taxon>
        <taxon>Magnoliopsida</taxon>
        <taxon>Liliopsida</taxon>
        <taxon>Poales</taxon>
        <taxon>Poaceae</taxon>
        <taxon>PACMAD clade</taxon>
        <taxon>Arundinoideae</taxon>
        <taxon>Arundineae</taxon>
        <taxon>Arundo</taxon>
    </lineage>
</organism>